<evidence type="ECO:0000256" key="2">
    <source>
        <dbReference type="ARBA" id="ARBA00022730"/>
    </source>
</evidence>
<evidence type="ECO:0000313" key="12">
    <source>
        <dbReference type="Proteomes" id="UP000315037"/>
    </source>
</evidence>
<evidence type="ECO:0000256" key="9">
    <source>
        <dbReference type="SAM" id="MobiDB-lite"/>
    </source>
</evidence>
<evidence type="ECO:0000256" key="4">
    <source>
        <dbReference type="ARBA" id="ARBA00022980"/>
    </source>
</evidence>
<keyword evidence="5 7" id="KW-0687">Ribonucleoprotein</keyword>
<evidence type="ECO:0000259" key="10">
    <source>
        <dbReference type="PROSITE" id="PS00651"/>
    </source>
</evidence>
<keyword evidence="4 7" id="KW-0689">Ribosomal protein</keyword>
<dbReference type="Pfam" id="PF01281">
    <property type="entry name" value="Ribosomal_L9_N"/>
    <property type="match status" value="1"/>
</dbReference>
<evidence type="ECO:0000256" key="8">
    <source>
        <dbReference type="SAM" id="Coils"/>
    </source>
</evidence>
<feature type="region of interest" description="Disordered" evidence="9">
    <location>
        <begin position="180"/>
        <end position="209"/>
    </location>
</feature>
<dbReference type="RefSeq" id="WP_141450857.1">
    <property type="nucleotide sequence ID" value="NZ_CP038143.1"/>
</dbReference>
<keyword evidence="2 7" id="KW-0699">rRNA-binding</keyword>
<feature type="domain" description="Ribosomal protein L9" evidence="10">
    <location>
        <begin position="16"/>
        <end position="43"/>
    </location>
</feature>
<sequence length="209" mass="22848">MSLTELILLERVENLGQMGDLVRVKPGYARNFLLPQGKALRANATNRARFENERAQLEAQNLRKREEAERLAERMQDLSVVIIRQAGDSGSLYGSVTPRDIAQATSEAGLKVDRNQVQLAAPIKMLGIVEARVILHPEVSIPVTVNVARSEEEAERQARGEAATVQEEDENILGELHAEQAAEEAAAEAAEAGAESGVTAEREEEQLSQ</sequence>
<dbReference type="Pfam" id="PF03948">
    <property type="entry name" value="Ribosomal_L9_C"/>
    <property type="match status" value="1"/>
</dbReference>
<dbReference type="GO" id="GO:1990904">
    <property type="term" value="C:ribonucleoprotein complex"/>
    <property type="evidence" value="ECO:0007669"/>
    <property type="project" value="UniProtKB-KW"/>
</dbReference>
<reference evidence="11 12" key="1">
    <citation type="submission" date="2019-03" db="EMBL/GenBank/DDBJ databases">
        <title>The complete genome sequence of Neokomagataea sp. Jb2 NBRC113641.</title>
        <authorList>
            <person name="Chua K.-O."/>
            <person name="Chan K.-G."/>
            <person name="See-Too W.-S."/>
        </authorList>
    </citation>
    <scope>NUCLEOTIDE SEQUENCE [LARGE SCALE GENOMIC DNA]</scope>
    <source>
        <strain evidence="11 12">Jb2</strain>
    </source>
</reference>
<dbReference type="InterPro" id="IPR020069">
    <property type="entry name" value="Ribosomal_bL9_C"/>
</dbReference>
<dbReference type="GO" id="GO:0019843">
    <property type="term" value="F:rRNA binding"/>
    <property type="evidence" value="ECO:0007669"/>
    <property type="project" value="UniProtKB-UniRule"/>
</dbReference>
<accession>A0A506URC3</accession>
<feature type="coiled-coil region" evidence="8">
    <location>
        <begin position="40"/>
        <end position="74"/>
    </location>
</feature>
<dbReference type="GO" id="GO:0005840">
    <property type="term" value="C:ribosome"/>
    <property type="evidence" value="ECO:0007669"/>
    <property type="project" value="UniProtKB-KW"/>
</dbReference>
<dbReference type="SUPFAM" id="SSF55658">
    <property type="entry name" value="L9 N-domain-like"/>
    <property type="match status" value="1"/>
</dbReference>
<name>A0A506URC3_9PROT</name>
<dbReference type="PROSITE" id="PS00651">
    <property type="entry name" value="RIBOSOMAL_L9"/>
    <property type="match status" value="1"/>
</dbReference>
<dbReference type="InterPro" id="IPR020070">
    <property type="entry name" value="Ribosomal_bL9_N"/>
</dbReference>
<dbReference type="PANTHER" id="PTHR21368">
    <property type="entry name" value="50S RIBOSOMAL PROTEIN L9"/>
    <property type="match status" value="1"/>
</dbReference>
<protein>
    <recommendedName>
        <fullName evidence="6 7">Large ribosomal subunit protein bL9</fullName>
    </recommendedName>
</protein>
<dbReference type="Gene3D" id="3.10.430.100">
    <property type="entry name" value="Ribosomal protein L9, C-terminal domain"/>
    <property type="match status" value="1"/>
</dbReference>
<keyword evidence="3 7" id="KW-0694">RNA-binding</keyword>
<comment type="similarity">
    <text evidence="1 7">Belongs to the bacterial ribosomal protein bL9 family.</text>
</comment>
<dbReference type="InterPro" id="IPR036791">
    <property type="entry name" value="Ribosomal_bL9_C_sf"/>
</dbReference>
<evidence type="ECO:0000313" key="11">
    <source>
        <dbReference type="EMBL" id="TPW35894.1"/>
    </source>
</evidence>
<dbReference type="InterPro" id="IPR000244">
    <property type="entry name" value="Ribosomal_bL9"/>
</dbReference>
<dbReference type="InterPro" id="IPR036935">
    <property type="entry name" value="Ribosomal_bL9_N_sf"/>
</dbReference>
<keyword evidence="12" id="KW-1185">Reference proteome</keyword>
<dbReference type="InterPro" id="IPR020594">
    <property type="entry name" value="Ribosomal_bL9_bac/chp"/>
</dbReference>
<organism evidence="11 12">
    <name type="scientific">Oecophyllibacter saccharovorans</name>
    <dbReference type="NCBI Taxonomy" id="2558360"/>
    <lineage>
        <taxon>Bacteria</taxon>
        <taxon>Pseudomonadati</taxon>
        <taxon>Pseudomonadota</taxon>
        <taxon>Alphaproteobacteria</taxon>
        <taxon>Acetobacterales</taxon>
        <taxon>Acetobacteraceae</taxon>
        <taxon>Oecophyllibacter</taxon>
    </lineage>
</organism>
<dbReference type="HAMAP" id="MF_00503">
    <property type="entry name" value="Ribosomal_bL9"/>
    <property type="match status" value="1"/>
</dbReference>
<dbReference type="SUPFAM" id="SSF55653">
    <property type="entry name" value="Ribosomal protein L9 C-domain"/>
    <property type="match status" value="1"/>
</dbReference>
<dbReference type="NCBIfam" id="TIGR00158">
    <property type="entry name" value="L9"/>
    <property type="match status" value="1"/>
</dbReference>
<evidence type="ECO:0000256" key="3">
    <source>
        <dbReference type="ARBA" id="ARBA00022884"/>
    </source>
</evidence>
<comment type="function">
    <text evidence="7">Binds to the 23S rRNA.</text>
</comment>
<dbReference type="GO" id="GO:0003735">
    <property type="term" value="F:structural constituent of ribosome"/>
    <property type="evidence" value="ECO:0007669"/>
    <property type="project" value="InterPro"/>
</dbReference>
<evidence type="ECO:0000256" key="7">
    <source>
        <dbReference type="HAMAP-Rule" id="MF_00503"/>
    </source>
</evidence>
<comment type="caution">
    <text evidence="11">The sequence shown here is derived from an EMBL/GenBank/DDBJ whole genome shotgun (WGS) entry which is preliminary data.</text>
</comment>
<dbReference type="OrthoDB" id="9788336at2"/>
<dbReference type="Gene3D" id="3.40.5.10">
    <property type="entry name" value="Ribosomal protein L9, N-terminal domain"/>
    <property type="match status" value="1"/>
</dbReference>
<dbReference type="InterPro" id="IPR009027">
    <property type="entry name" value="Ribosomal_bL9/RNase_H1_N"/>
</dbReference>
<evidence type="ECO:0000256" key="5">
    <source>
        <dbReference type="ARBA" id="ARBA00023274"/>
    </source>
</evidence>
<evidence type="ECO:0000256" key="1">
    <source>
        <dbReference type="ARBA" id="ARBA00010605"/>
    </source>
</evidence>
<dbReference type="Proteomes" id="UP000315037">
    <property type="component" value="Unassembled WGS sequence"/>
</dbReference>
<dbReference type="AlphaFoldDB" id="A0A506URC3"/>
<gene>
    <name evidence="7" type="primary">rplI</name>
    <name evidence="11" type="ORF">E3202_02960</name>
</gene>
<dbReference type="GO" id="GO:0006412">
    <property type="term" value="P:translation"/>
    <property type="evidence" value="ECO:0007669"/>
    <property type="project" value="UniProtKB-UniRule"/>
</dbReference>
<keyword evidence="8" id="KW-0175">Coiled coil</keyword>
<dbReference type="EMBL" id="SORZ01000001">
    <property type="protein sequence ID" value="TPW35894.1"/>
    <property type="molecule type" value="Genomic_DNA"/>
</dbReference>
<evidence type="ECO:0000256" key="6">
    <source>
        <dbReference type="ARBA" id="ARBA00035292"/>
    </source>
</evidence>
<proteinExistence type="inferred from homology"/>